<dbReference type="NCBIfam" id="TIGR01901">
    <property type="entry name" value="adhes_NPXG"/>
    <property type="match status" value="1"/>
</dbReference>
<organism evidence="3 4">
    <name type="scientific">Cupriavidus metallidurans (strain ATCC 43123 / DSM 2839 / NBRC 102507 / CH34)</name>
    <name type="common">Ralstonia metallidurans</name>
    <dbReference type="NCBI Taxonomy" id="266264"/>
    <lineage>
        <taxon>Bacteria</taxon>
        <taxon>Pseudomonadati</taxon>
        <taxon>Pseudomonadota</taxon>
        <taxon>Betaproteobacteria</taxon>
        <taxon>Burkholderiales</taxon>
        <taxon>Burkholderiaceae</taxon>
        <taxon>Cupriavidus</taxon>
    </lineage>
</organism>
<dbReference type="HOGENOM" id="CLU_000043_2_0_4"/>
<dbReference type="Pfam" id="PF05594">
    <property type="entry name" value="Fil_haemagg"/>
    <property type="match status" value="5"/>
</dbReference>
<dbReference type="InterPro" id="IPR024973">
    <property type="entry name" value="ESPR"/>
</dbReference>
<protein>
    <submittedName>
        <fullName evidence="3">Adhesin/hemolysin (HecA 20-residue repeat x2)</fullName>
    </submittedName>
</protein>
<feature type="compositionally biased region" description="Gly residues" evidence="1">
    <location>
        <begin position="1478"/>
        <end position="1494"/>
    </location>
</feature>
<dbReference type="InterPro" id="IPR008619">
    <property type="entry name" value="Filamentous_hemagglutn_rpt"/>
</dbReference>
<evidence type="ECO:0000256" key="1">
    <source>
        <dbReference type="SAM" id="MobiDB-lite"/>
    </source>
</evidence>
<feature type="region of interest" description="Disordered" evidence="1">
    <location>
        <begin position="2510"/>
        <end position="2543"/>
    </location>
</feature>
<dbReference type="SMART" id="SM00912">
    <property type="entry name" value="Haemagg_act"/>
    <property type="match status" value="1"/>
</dbReference>
<feature type="compositionally biased region" description="Low complexity" evidence="1">
    <location>
        <begin position="2356"/>
        <end position="2365"/>
    </location>
</feature>
<feature type="region of interest" description="Disordered" evidence="1">
    <location>
        <begin position="1477"/>
        <end position="1509"/>
    </location>
</feature>
<feature type="compositionally biased region" description="Polar residues" evidence="1">
    <location>
        <begin position="1990"/>
        <end position="2006"/>
    </location>
</feature>
<dbReference type="InterPro" id="IPR008638">
    <property type="entry name" value="FhaB/CdiA-like_TPS"/>
</dbReference>
<dbReference type="RefSeq" id="WP_011519745.1">
    <property type="nucleotide sequence ID" value="NC_007974.2"/>
</dbReference>
<dbReference type="InterPro" id="IPR012334">
    <property type="entry name" value="Pectin_lyas_fold"/>
</dbReference>
<proteinExistence type="predicted"/>
<evidence type="ECO:0000313" key="4">
    <source>
        <dbReference type="Proteomes" id="UP000002429"/>
    </source>
</evidence>
<dbReference type="eggNOG" id="COG3210">
    <property type="taxonomic scope" value="Bacteria"/>
</dbReference>
<feature type="region of interest" description="Disordered" evidence="1">
    <location>
        <begin position="2397"/>
        <end position="2418"/>
    </location>
</feature>
<feature type="region of interest" description="Disordered" evidence="1">
    <location>
        <begin position="2341"/>
        <end position="2365"/>
    </location>
</feature>
<dbReference type="Pfam" id="PF13018">
    <property type="entry name" value="ESPR"/>
    <property type="match status" value="1"/>
</dbReference>
<geneLocation type="plasmid" evidence="3 4">
    <name>megaplasmid</name>
</geneLocation>
<dbReference type="Pfam" id="PF13332">
    <property type="entry name" value="Fil_haemagg_2"/>
    <property type="match status" value="3"/>
</dbReference>
<dbReference type="Proteomes" id="UP000002429">
    <property type="component" value="Plasmid megaplasmid"/>
</dbReference>
<dbReference type="GO" id="GO:0003824">
    <property type="term" value="F:catalytic activity"/>
    <property type="evidence" value="ECO:0007669"/>
    <property type="project" value="UniProtKB-ARBA"/>
</dbReference>
<dbReference type="SUPFAM" id="SSF51126">
    <property type="entry name" value="Pectin lyase-like"/>
    <property type="match status" value="1"/>
</dbReference>
<dbReference type="InterPro" id="IPR025157">
    <property type="entry name" value="Hemagglutinin_rpt"/>
</dbReference>
<feature type="domain" description="Filamentous haemagglutinin FhaB/tRNA nuclease CdiA-like TPS" evidence="2">
    <location>
        <begin position="87"/>
        <end position="208"/>
    </location>
</feature>
<reference evidence="4" key="1">
    <citation type="journal article" date="2010" name="PLoS ONE">
        <title>The complete genome sequence of Cupriavidus metallidurans strain CH34, a master survivalist in harsh and anthropogenic environments.</title>
        <authorList>
            <person name="Janssen P.J."/>
            <person name="Van Houdt R."/>
            <person name="Moors H."/>
            <person name="Monsieurs P."/>
            <person name="Morin N."/>
            <person name="Michaux A."/>
            <person name="Benotmane M.A."/>
            <person name="Leys N."/>
            <person name="Vallaeys T."/>
            <person name="Lapidus A."/>
            <person name="Monchy S."/>
            <person name="Medigue C."/>
            <person name="Taghavi S."/>
            <person name="McCorkle S."/>
            <person name="Dunn J."/>
            <person name="van der Lelie D."/>
            <person name="Mergeay M."/>
        </authorList>
    </citation>
    <scope>NUCLEOTIDE SEQUENCE [LARGE SCALE GENOMIC DNA]</scope>
    <source>
        <strain evidence="4">ATCC 43123 / DSM 2839 / NBRC 102507 / CH34</strain>
    </source>
</reference>
<keyword evidence="4" id="KW-1185">Reference proteome</keyword>
<accession>Q1LCC6</accession>
<keyword evidence="3" id="KW-0614">Plasmid</keyword>
<evidence type="ECO:0000259" key="2">
    <source>
        <dbReference type="SMART" id="SM00912"/>
    </source>
</evidence>
<gene>
    <name evidence="3" type="ordered locus">Rmet_5341</name>
</gene>
<feature type="compositionally biased region" description="Polar residues" evidence="1">
    <location>
        <begin position="2519"/>
        <end position="2529"/>
    </location>
</feature>
<feature type="region of interest" description="Disordered" evidence="1">
    <location>
        <begin position="1990"/>
        <end position="2022"/>
    </location>
</feature>
<dbReference type="InterPro" id="IPR011050">
    <property type="entry name" value="Pectin_lyase_fold/virulence"/>
</dbReference>
<sequence length="3004" mass="299454">MNTNLHRLVFNAARGMLVAVQESAANRGKGRHTGSGMPAARAATVHFALPAITLGVWMAIGVPVKAVAQIVADPNAGAHRPTVGQTANGLPQVDITRPSAAGVSLNQYSQFDVNKPGVILNNSPAIIATQQAGYINGNANLLPGQGARIIVNQVTGTMPSHLQGYVEVAGARSEVVIANPNGLMVNGLGFINTSRATLTTGTPVFGGSGSLDAFRVTGGQILVQGAGMNAANVDQVDLIARAVQANASLYANRLNVIAGANQVDHDTLGITPIAGAGPAPAQGIDVAQLGGMYANKILLASTEQGVGVSLRGIAAAQAGDLTLTTQGKLVLAGQTNASGNLTAHARDGIDNYGTTYATQAVSLDTDGVLSNTGTLAAQQRLDARGGTVDSTGTLAAGVNQDGTVAAPADLVVSATHALTATGRNQASGNATLRAGNVTLAGSQTSAGGNLDLTASAGDLDLTGATNTAGAGLTANASGAVVNDRGQMSSRGATTLTAGSVSNAGGQLVSQGAMTLQSAGVINNGQGTVQAGGALNASAASLDNTGGRIASLNADGLSVGVTGTLTNVPGTTATGAQGGVIGGNGNVRVVAGDLVNHGQISAQGDASLQAAALDNSSGSLTAGGALDATIAGSLNNRQGTISGASTSLAAQSLDNSAGLIEGNQLAMRTSADLLNLGGKIHQFGQTDTTIAAGGTLDNTGGSIAANGQSLTVQGGTLVNDSGKISHAGAGLLTVQADGALRNAQAAIQTNGDLRMQAASLDNTQGILSAQRATTLASAGDLVNRQGSIYGQTGLTLTSGGNLDNTTGSAQTAGDLSVTATGALTNTGGTVAANGAHGHATIAAASVDNTRGKMVNAGDGATAITATTSLINTAGKLGGNGDVSLRAATFANNADGAGDGAGAATAAGGALDLKVSGQVDNRGGSLSGSKGLTLDQAGVTLNNDGGQVLGGTDVRLGTASMTNAGGAVNANQDIAVTGALSGSGTVQAGRDLSVEVTGDYTNDAANNLRADGDMRVSATGTLTNTGTLAAAGGLTVKGADIVNAAGAGMNSATTQVNAADTLTNAGRIEGNSVSTNATTTNTGTIIGNTVTMQGQDIVNEGASALMAAVKQLNVYATGSVRNLDGANLYSAGNLRIARDGTRDPVSGMLVNQVDTLINSSATIQAEGDIDIAANQVVNKRTRIVTEAGTPVVTASKTLTTWFAGLTGIDQMIHISLTFPDWSWSNSMAPVFTNQINALRAPLTVTVEKSTVTNLNTANQTLSFTTPPTEAIIGQTECTPGPCTRALTGNPTQYYQSLTDNGTSYSITFWPDWDPSINIRPDQVRQANFGHDYNEISRTSTTTTATDRLVSATPAALMQSGGTMRINSNGGDILNQSSTIAAGGDLTRSAVGGTILDTGTVLQQTVATQDTSTFYWHQSNGPNSDTQVVAYPTTPAASTTIEALPAITSANKAVQTTAQTIDVATVDPLGQTVTGSSLTGGIKGGGATGTQAGGASGSQGKPTQTLGTAQGGIPNLTLPTNGLYRYQPAPGSTYLIATDPRFTQYARFISSDYMLGQLGLDPLMTQKRLGDGLYEEKLIRDQVTQLTGRTYLAGFSNNLDEYQRLMDNGVQYARSFSLTPGIGLSDAQMAQLTTDMVWLVSQDVTLPDGTRQTVLVPKVYLAQASTVNLQDTGALVSGNTVSMNATGDLSNSGRIVGDLATQVIGANIVNRGVVGGTGTTVVVAQQDVRNLGGRITGTDTLVSAGRDVINASQTITNTNTLANGNSASATAVGSVASIGGTSNVAVLAGRDINMAGGDVNAGSTASLVAGRDLNLRTVATGTTQDATANGAQDWLRNQTTTGVGSSVQAGSNVAAVAGRDATLSGSLIDAGGNATLLAGRDVAVTAAMDTQTHDSGAFSNKQSQFTQSWYDETARGSAVQAGNNATLGAGQSATVNQVLQANGISPAADAMGGTGNLTVLGSSVSTGAANGGGGTAGLIATGDVNIGTVNETHASDSWSQSRSSGFLSKSETTRESSSRESTAVGSVVSAETVTGSAGRDLTVSGFTMAATKDLTLDAGRDLTITTAESTSSSHSFERTTSTGFGAAGAGISYGKRETKDTVNDNAVTHTGSLVGSTEGNVSLQAGNTLRVTGSQVIAAKDLSGVGADVVIEAARGMAHHDETHEVKQTGFTLGVGGGAIGSAINAGQKAGAATKSQDGRASALWGIAAGRDAYDAAMGAGDAVKSLADGKGPVGTALTLSFGTSQSKQTLTQDSTTHTGSNIQAGGTATFIATGVDAAGNKTAGNLDIIGSDIAANKVGLDAKGDVNIVSATDTYESRSTNKSSSGSIGVSVSAAGFGVSASASTSKGHADGTGTTQVNSHVSGSESVSIVSGKDTNLLGGVVSGGKVSADVGGNLNLASRQDTEDSEARQQSVGGGIGWSQGAGLSGSFTASMGKGDGKYANVNEQTGIRAGEGGFDLDVKGNTDLKGAVIASTASPDKNRLSTGTLSWSDMENQSDYSATSLGVSGGFTFGPKVEDKNSGPTSGRNTGGVSPMIPQHESGSQRGVAQSGVAAGTIVINDEANQKQDVATLNRETSNTNTTVGKNPDLANVLGKQADMMAAAQAAGEAVAKTVGDIAGSKERAALAKAKEASDAGNQALAQQYRDEAAQWEEGGANRAALHAAGGALIVGLGGGNAVAGAAGAGAASLAGKTLNELSQTIASSVGSGNADLNEAIGNLVSNVAAGGIGLAVGGGSGAATAANVDRFNRQLHPDEKAKIQAQANGDKVAEERLTKAACYEVKCWAEYPVSSDAYNKNYVSAVEASQLGPELDWVRQQQQANLFAYTPTQKAGDAIQSDPLGVAKNAAKIVIGGVTAKTGATICGTTGIGCVLGGGGMVAFGLSDAGEGIGGLYNRFNGINSPGTNILRYGFDQLSPTWGTTAYDGLNLFFSVGAMRAQVPLKMGVADGLGRPSSMFDVTVPRFNNPTLVPVINKALPNGTSQTILLFGAGAKGATLVNDATKAGTQ</sequence>
<dbReference type="InterPro" id="IPR010069">
    <property type="entry name" value="CdiA_FHA1_rpt"/>
</dbReference>
<evidence type="ECO:0000313" key="3">
    <source>
        <dbReference type="EMBL" id="ABF12200.1"/>
    </source>
</evidence>
<dbReference type="Pfam" id="PF05860">
    <property type="entry name" value="TPS"/>
    <property type="match status" value="1"/>
</dbReference>
<dbReference type="Gene3D" id="2.160.20.10">
    <property type="entry name" value="Single-stranded right-handed beta-helix, Pectin lyase-like"/>
    <property type="match status" value="1"/>
</dbReference>
<dbReference type="KEGG" id="rme:Rmet_5341"/>
<name>Q1LCC6_CUPMC</name>
<dbReference type="EMBL" id="CP000353">
    <property type="protein sequence ID" value="ABF12200.1"/>
    <property type="molecule type" value="Genomic_DNA"/>
</dbReference>
<dbReference type="NCBIfam" id="TIGR01731">
    <property type="entry name" value="fil_hemag_20aa"/>
    <property type="match status" value="21"/>
</dbReference>